<name>A0A384JER2_BOTFB</name>
<evidence type="ECO:0000259" key="2">
    <source>
        <dbReference type="Pfam" id="PF22788"/>
    </source>
</evidence>
<gene>
    <name evidence="3" type="ORF">BCIN_04g00250</name>
</gene>
<dbReference type="PANTHER" id="PTHR10758:SF1">
    <property type="entry name" value="COP9 SIGNALOSOME COMPLEX SUBUNIT 3"/>
    <property type="match status" value="1"/>
</dbReference>
<dbReference type="AlphaFoldDB" id="A0A384JER2"/>
<dbReference type="GO" id="GO:0006511">
    <property type="term" value="P:ubiquitin-dependent protein catabolic process"/>
    <property type="evidence" value="ECO:0007669"/>
    <property type="project" value="TreeGrafter"/>
</dbReference>
<reference evidence="3 4" key="1">
    <citation type="journal article" date="2011" name="PLoS Genet.">
        <title>Genomic analysis of the necrotrophic fungal pathogens Sclerotinia sclerotiorum and Botrytis cinerea.</title>
        <authorList>
            <person name="Amselem J."/>
            <person name="Cuomo C.A."/>
            <person name="van Kan J.A."/>
            <person name="Viaud M."/>
            <person name="Benito E.P."/>
            <person name="Couloux A."/>
            <person name="Coutinho P.M."/>
            <person name="de Vries R.P."/>
            <person name="Dyer P.S."/>
            <person name="Fillinger S."/>
            <person name="Fournier E."/>
            <person name="Gout L."/>
            <person name="Hahn M."/>
            <person name="Kohn L."/>
            <person name="Lapalu N."/>
            <person name="Plummer K.M."/>
            <person name="Pradier J.M."/>
            <person name="Quevillon E."/>
            <person name="Sharon A."/>
            <person name="Simon A."/>
            <person name="ten Have A."/>
            <person name="Tudzynski B."/>
            <person name="Tudzynski P."/>
            <person name="Wincker P."/>
            <person name="Andrew M."/>
            <person name="Anthouard V."/>
            <person name="Beever R.E."/>
            <person name="Beffa R."/>
            <person name="Benoit I."/>
            <person name="Bouzid O."/>
            <person name="Brault B."/>
            <person name="Chen Z."/>
            <person name="Choquer M."/>
            <person name="Collemare J."/>
            <person name="Cotton P."/>
            <person name="Danchin E.G."/>
            <person name="Da Silva C."/>
            <person name="Gautier A."/>
            <person name="Giraud C."/>
            <person name="Giraud T."/>
            <person name="Gonzalez C."/>
            <person name="Grossetete S."/>
            <person name="Guldener U."/>
            <person name="Henrissat B."/>
            <person name="Howlett B.J."/>
            <person name="Kodira C."/>
            <person name="Kretschmer M."/>
            <person name="Lappartient A."/>
            <person name="Leroch M."/>
            <person name="Levis C."/>
            <person name="Mauceli E."/>
            <person name="Neuveglise C."/>
            <person name="Oeser B."/>
            <person name="Pearson M."/>
            <person name="Poulain J."/>
            <person name="Poussereau N."/>
            <person name="Quesneville H."/>
            <person name="Rascle C."/>
            <person name="Schumacher J."/>
            <person name="Segurens B."/>
            <person name="Sexton A."/>
            <person name="Silva E."/>
            <person name="Sirven C."/>
            <person name="Soanes D.M."/>
            <person name="Talbot N.J."/>
            <person name="Templeton M."/>
            <person name="Yandava C."/>
            <person name="Yarden O."/>
            <person name="Zeng Q."/>
            <person name="Rollins J.A."/>
            <person name="Lebrun M.H."/>
            <person name="Dickman M."/>
        </authorList>
    </citation>
    <scope>NUCLEOTIDE SEQUENCE [LARGE SCALE GENOMIC DNA]</scope>
    <source>
        <strain evidence="3 4">B05.10</strain>
    </source>
</reference>
<reference evidence="3 4" key="2">
    <citation type="journal article" date="2012" name="Eukaryot. Cell">
        <title>Genome update of Botrytis cinerea strains B05.10 and T4.</title>
        <authorList>
            <person name="Staats M."/>
            <person name="van Kan J.A."/>
        </authorList>
    </citation>
    <scope>NUCLEOTIDE SEQUENCE [LARGE SCALE GENOMIC DNA]</scope>
    <source>
        <strain evidence="3 4">B05.10</strain>
    </source>
</reference>
<keyword evidence="4" id="KW-1185">Reference proteome</keyword>
<feature type="domain" description="COP9 signalosome complex subunit 3 N-terminal helical repeats" evidence="2">
    <location>
        <begin position="36"/>
        <end position="288"/>
    </location>
</feature>
<sequence length="494" mass="54684">MDNFLSRMLLFPPHPAPLVPLTDLQYDTGITSQIDSLKKTSDKILLQSTAGDESPLDVINPSLNTVPYIYILRAHIAAAHKGEKGINVNDLWEKATAFLHSFDKRQVRYLGKEIQDVIEFVAQVASEQRQPGAAISPIREAILRIDPSGSVLTSNHLYLVRLALQTRHFAAITELIDKPILYIPAKQPISYTRYLCEADLPAQSYVTIKSNLSTKLNPLEILEYFYYSGSIYIGLQRWDAALEMLENAIIYPSNDNSVSLVMVEAYKKWLLVGLLQYGKVLQLPKTTSVAAAKTYHIIAKPYEAIAGIFESGSAARLKSEAEFGRQIWSDDANYGLVCCVLAAYQKFQIRNLANVYSKIGAADIMSLTMSAETGGKLTSIKQIEDLVQSMIAEGTLPATMIRDQSGHAVVAFSPTGPVLSETQVQNDLVASTRRIQSLAKQIKVTDRVLTHDKRYIDSAQKAQLKLKNAANAGGTAEPLDWNSIIEDEDIMMES</sequence>
<keyword evidence="1" id="KW-0963">Cytoplasm</keyword>
<dbReference type="GO" id="GO:0008180">
    <property type="term" value="C:COP9 signalosome"/>
    <property type="evidence" value="ECO:0007669"/>
    <property type="project" value="TreeGrafter"/>
</dbReference>
<evidence type="ECO:0000313" key="4">
    <source>
        <dbReference type="Proteomes" id="UP000001798"/>
    </source>
</evidence>
<dbReference type="InterPro" id="IPR050756">
    <property type="entry name" value="CSN3"/>
</dbReference>
<dbReference type="VEuPathDB" id="FungiDB:Bcin04g00250"/>
<dbReference type="InterPro" id="IPR055089">
    <property type="entry name" value="COP9_N"/>
</dbReference>
<reference evidence="3 4" key="3">
    <citation type="journal article" date="2017" name="Mol. Plant Pathol.">
        <title>A gapless genome sequence of the fungus Botrytis cinerea.</title>
        <authorList>
            <person name="Van Kan J.A."/>
            <person name="Stassen J.H."/>
            <person name="Mosbach A."/>
            <person name="Van Der Lee T.A."/>
            <person name="Faino L."/>
            <person name="Farmer A.D."/>
            <person name="Papasotiriou D.G."/>
            <person name="Zhou S."/>
            <person name="Seidl M.F."/>
            <person name="Cottam E."/>
            <person name="Edel D."/>
            <person name="Hahn M."/>
            <person name="Schwartz D.C."/>
            <person name="Dietrich R.A."/>
            <person name="Widdison S."/>
            <person name="Scalliet G."/>
        </authorList>
    </citation>
    <scope>NUCLEOTIDE SEQUENCE [LARGE SCALE GENOMIC DNA]</scope>
    <source>
        <strain evidence="3 4">B05.10</strain>
    </source>
</reference>
<organism evidence="3 4">
    <name type="scientific">Botryotinia fuckeliana (strain B05.10)</name>
    <name type="common">Noble rot fungus</name>
    <name type="synonym">Botrytis cinerea</name>
    <dbReference type="NCBI Taxonomy" id="332648"/>
    <lineage>
        <taxon>Eukaryota</taxon>
        <taxon>Fungi</taxon>
        <taxon>Dikarya</taxon>
        <taxon>Ascomycota</taxon>
        <taxon>Pezizomycotina</taxon>
        <taxon>Leotiomycetes</taxon>
        <taxon>Helotiales</taxon>
        <taxon>Sclerotiniaceae</taxon>
        <taxon>Botrytis</taxon>
    </lineage>
</organism>
<evidence type="ECO:0000256" key="1">
    <source>
        <dbReference type="ARBA" id="ARBA00022490"/>
    </source>
</evidence>
<dbReference type="EMBL" id="CP009808">
    <property type="protein sequence ID" value="ATZ48794.1"/>
    <property type="molecule type" value="Genomic_DNA"/>
</dbReference>
<dbReference type="PANTHER" id="PTHR10758">
    <property type="entry name" value="26S PROTEASOME NON-ATPASE REGULATORY SUBUNIT 3/COP9 SIGNALOSOME COMPLEX SUBUNIT 3"/>
    <property type="match status" value="1"/>
</dbReference>
<evidence type="ECO:0000313" key="3">
    <source>
        <dbReference type="EMBL" id="ATZ48794.1"/>
    </source>
</evidence>
<dbReference type="KEGG" id="bfu:BCIN_04g00250"/>
<dbReference type="OMA" id="NHYHDLV"/>
<dbReference type="OrthoDB" id="29061at2759"/>
<dbReference type="RefSeq" id="XP_001548141.1">
    <property type="nucleotide sequence ID" value="XM_001548091.2"/>
</dbReference>
<dbReference type="Proteomes" id="UP000001798">
    <property type="component" value="Chromosome 4"/>
</dbReference>
<dbReference type="Pfam" id="PF22788">
    <property type="entry name" value="COP9_hel_rpt"/>
    <property type="match status" value="1"/>
</dbReference>
<dbReference type="GeneID" id="5428615"/>
<proteinExistence type="predicted"/>
<accession>A0A384JER2</accession>
<protein>
    <recommendedName>
        <fullName evidence="2">COP9 signalosome complex subunit 3 N-terminal helical repeats domain-containing protein</fullName>
    </recommendedName>
</protein>